<dbReference type="RefSeq" id="WP_185103970.1">
    <property type="nucleotide sequence ID" value="NZ_BAAAXY010000237.1"/>
</dbReference>
<dbReference type="InterPro" id="IPR023809">
    <property type="entry name" value="Thiopep_bacteriocin_synth_dom"/>
</dbReference>
<proteinExistence type="predicted"/>
<dbReference type="Proteomes" id="UP000565579">
    <property type="component" value="Unassembled WGS sequence"/>
</dbReference>
<feature type="region of interest" description="Disordered" evidence="1">
    <location>
        <begin position="248"/>
        <end position="277"/>
    </location>
</feature>
<gene>
    <name evidence="3" type="ORF">HD593_004366</name>
</gene>
<evidence type="ECO:0000259" key="2">
    <source>
        <dbReference type="Pfam" id="PF14028"/>
    </source>
</evidence>
<evidence type="ECO:0000256" key="1">
    <source>
        <dbReference type="SAM" id="MobiDB-lite"/>
    </source>
</evidence>
<feature type="compositionally biased region" description="Pro residues" evidence="1">
    <location>
        <begin position="249"/>
        <end position="262"/>
    </location>
</feature>
<evidence type="ECO:0000313" key="3">
    <source>
        <dbReference type="EMBL" id="MBB6549571.1"/>
    </source>
</evidence>
<feature type="region of interest" description="Disordered" evidence="1">
    <location>
        <begin position="1"/>
        <end position="39"/>
    </location>
</feature>
<organism evidence="3 4">
    <name type="scientific">Nonomuraea rubra</name>
    <dbReference type="NCBI Taxonomy" id="46180"/>
    <lineage>
        <taxon>Bacteria</taxon>
        <taxon>Bacillati</taxon>
        <taxon>Actinomycetota</taxon>
        <taxon>Actinomycetes</taxon>
        <taxon>Streptosporangiales</taxon>
        <taxon>Streptosporangiaceae</taxon>
        <taxon>Nonomuraea</taxon>
    </lineage>
</organism>
<feature type="compositionally biased region" description="Low complexity" evidence="1">
    <location>
        <begin position="1"/>
        <end position="11"/>
    </location>
</feature>
<dbReference type="AlphaFoldDB" id="A0A7X0TZH3"/>
<comment type="caution">
    <text evidence="3">The sequence shown here is derived from an EMBL/GenBank/DDBJ whole genome shotgun (WGS) entry which is preliminary data.</text>
</comment>
<keyword evidence="4" id="KW-1185">Reference proteome</keyword>
<evidence type="ECO:0000313" key="4">
    <source>
        <dbReference type="Proteomes" id="UP000565579"/>
    </source>
</evidence>
<dbReference type="EMBL" id="JACHMI010000001">
    <property type="protein sequence ID" value="MBB6549571.1"/>
    <property type="molecule type" value="Genomic_DNA"/>
</dbReference>
<dbReference type="Pfam" id="PF14028">
    <property type="entry name" value="Lant_dehydr_C"/>
    <property type="match status" value="1"/>
</dbReference>
<sequence length="402" mass="43140">MTAPHTNTTTTAEPRLPDAGAVPSTAEPRPPGVGAVPGDTEAQLSAATRSDEAEERWISAHLFHFGDLDPLITAVVDPVTRELTADGTARTAFFLRYWEGGQHVRLRLEVPDPARQPHVRALIRERAAAHFAEHPSPPVDPAAYRTFAATMARGERRTNYDDRLHPPGSVAFIGYRPEHEAYGDAACVAAAERHFAVSSRLALDVLRAGTEPARRTAIGLAALTIAIAACEPDQQAAAHRLASAIREPSAPPFPGTSTPPSPGTSFTIASGPASPGAATWTRTAMEEDWRRHETALLAQTRTLWDPPSTGLLATWASSIHTLRADLDALHAEGRCTPADSGSPHAFLARAAPPEHRTVSLIVMRCVHLFHNRLGLRAGAEQQMSFLAARAVAGLADPRRWSP</sequence>
<accession>A0A7X0TZH3</accession>
<feature type="domain" description="Thiopeptide-type bacteriocin biosynthesis" evidence="2">
    <location>
        <begin position="57"/>
        <end position="390"/>
    </location>
</feature>
<protein>
    <recommendedName>
        <fullName evidence="2">Thiopeptide-type bacteriocin biosynthesis domain-containing protein</fullName>
    </recommendedName>
</protein>
<reference evidence="3 4" key="1">
    <citation type="submission" date="2020-08" db="EMBL/GenBank/DDBJ databases">
        <title>Sequencing the genomes of 1000 actinobacteria strains.</title>
        <authorList>
            <person name="Klenk H.-P."/>
        </authorList>
    </citation>
    <scope>NUCLEOTIDE SEQUENCE [LARGE SCALE GENOMIC DNA]</scope>
    <source>
        <strain evidence="3 4">DSM 43768</strain>
    </source>
</reference>
<name>A0A7X0TZH3_9ACTN</name>